<evidence type="ECO:0000313" key="12">
    <source>
        <dbReference type="Proteomes" id="UP000673691"/>
    </source>
</evidence>
<feature type="repeat" description="Solcar" evidence="8">
    <location>
        <begin position="6"/>
        <end position="101"/>
    </location>
</feature>
<protein>
    <submittedName>
        <fullName evidence="11">Mitochondrial carrier domain-containing protein</fullName>
    </submittedName>
</protein>
<comment type="subcellular location">
    <subcellularLocation>
        <location evidence="1">Membrane</location>
        <topology evidence="1">Multi-pass membrane protein</topology>
    </subcellularLocation>
</comment>
<dbReference type="InterPro" id="IPR052217">
    <property type="entry name" value="Mito/Peroxisomal_Carrier"/>
</dbReference>
<dbReference type="PROSITE" id="PS50920">
    <property type="entry name" value="SOLCAR"/>
    <property type="match status" value="2"/>
</dbReference>
<comment type="caution">
    <text evidence="11">The sequence shown here is derived from an EMBL/GenBank/DDBJ whole genome shotgun (WGS) entry which is preliminary data.</text>
</comment>
<evidence type="ECO:0000256" key="1">
    <source>
        <dbReference type="ARBA" id="ARBA00004141"/>
    </source>
</evidence>
<evidence type="ECO:0000256" key="10">
    <source>
        <dbReference type="SAM" id="Phobius"/>
    </source>
</evidence>
<evidence type="ECO:0000313" key="11">
    <source>
        <dbReference type="EMBL" id="KAG5455388.1"/>
    </source>
</evidence>
<dbReference type="Pfam" id="PF00153">
    <property type="entry name" value="Mito_carr"/>
    <property type="match status" value="2"/>
</dbReference>
<dbReference type="PANTHER" id="PTHR45939:SF1">
    <property type="entry name" value="MITOCHONDRIAL THIAMINE PYROPHOSPHATE CARRIER 1-RELATED"/>
    <property type="match status" value="1"/>
</dbReference>
<feature type="transmembrane region" description="Helical" evidence="10">
    <location>
        <begin position="12"/>
        <end position="32"/>
    </location>
</feature>
<keyword evidence="3 9" id="KW-0813">Transport</keyword>
<name>A0A8H7ZLX3_9FUNG</name>
<dbReference type="PANTHER" id="PTHR45939">
    <property type="entry name" value="PEROXISOMAL MEMBRANE PROTEIN PMP34-RELATED"/>
    <property type="match status" value="1"/>
</dbReference>
<evidence type="ECO:0000256" key="5">
    <source>
        <dbReference type="ARBA" id="ARBA00022737"/>
    </source>
</evidence>
<evidence type="ECO:0000256" key="7">
    <source>
        <dbReference type="ARBA" id="ARBA00023136"/>
    </source>
</evidence>
<comment type="similarity">
    <text evidence="2 9">Belongs to the mitochondrial carrier (TC 2.A.29) family.</text>
</comment>
<dbReference type="SUPFAM" id="SSF103506">
    <property type="entry name" value="Mitochondrial carrier"/>
    <property type="match status" value="1"/>
</dbReference>
<organism evidence="11 12">
    <name type="scientific">Olpidium bornovanus</name>
    <dbReference type="NCBI Taxonomy" id="278681"/>
    <lineage>
        <taxon>Eukaryota</taxon>
        <taxon>Fungi</taxon>
        <taxon>Fungi incertae sedis</taxon>
        <taxon>Olpidiomycota</taxon>
        <taxon>Olpidiomycotina</taxon>
        <taxon>Olpidiomycetes</taxon>
        <taxon>Olpidiales</taxon>
        <taxon>Olpidiaceae</taxon>
        <taxon>Olpidium</taxon>
    </lineage>
</organism>
<dbReference type="Proteomes" id="UP000673691">
    <property type="component" value="Unassembled WGS sequence"/>
</dbReference>
<dbReference type="InterPro" id="IPR023395">
    <property type="entry name" value="MCP_dom_sf"/>
</dbReference>
<keyword evidence="4 8" id="KW-0812">Transmembrane</keyword>
<gene>
    <name evidence="11" type="ORF">BJ554DRAFT_5211</name>
</gene>
<keyword evidence="7 8" id="KW-0472">Membrane</keyword>
<dbReference type="EMBL" id="JAEFCI010013455">
    <property type="protein sequence ID" value="KAG5455388.1"/>
    <property type="molecule type" value="Genomic_DNA"/>
</dbReference>
<dbReference type="OrthoDB" id="446044at2759"/>
<evidence type="ECO:0000256" key="3">
    <source>
        <dbReference type="ARBA" id="ARBA00022448"/>
    </source>
</evidence>
<proteinExistence type="inferred from homology"/>
<keyword evidence="12" id="KW-1185">Reference proteome</keyword>
<dbReference type="GO" id="GO:0015217">
    <property type="term" value="F:ADP transmembrane transporter activity"/>
    <property type="evidence" value="ECO:0007669"/>
    <property type="project" value="TreeGrafter"/>
</dbReference>
<keyword evidence="6 10" id="KW-1133">Transmembrane helix</keyword>
<evidence type="ECO:0000256" key="9">
    <source>
        <dbReference type="RuleBase" id="RU000488"/>
    </source>
</evidence>
<keyword evidence="5" id="KW-0677">Repeat</keyword>
<evidence type="ECO:0000256" key="6">
    <source>
        <dbReference type="ARBA" id="ARBA00022989"/>
    </source>
</evidence>
<dbReference type="Gene3D" id="1.50.40.10">
    <property type="entry name" value="Mitochondrial carrier domain"/>
    <property type="match status" value="2"/>
</dbReference>
<evidence type="ECO:0000256" key="2">
    <source>
        <dbReference type="ARBA" id="ARBA00006375"/>
    </source>
</evidence>
<dbReference type="InterPro" id="IPR018108">
    <property type="entry name" value="MCP_transmembrane"/>
</dbReference>
<accession>A0A8H7ZLX3</accession>
<reference evidence="11 12" key="1">
    <citation type="journal article" name="Sci. Rep.">
        <title>Genome-scale phylogenetic analyses confirm Olpidium as the closest living zoosporic fungus to the non-flagellated, terrestrial fungi.</title>
        <authorList>
            <person name="Chang Y."/>
            <person name="Rochon D."/>
            <person name="Sekimoto S."/>
            <person name="Wang Y."/>
            <person name="Chovatia M."/>
            <person name="Sandor L."/>
            <person name="Salamov A."/>
            <person name="Grigoriev I.V."/>
            <person name="Stajich J.E."/>
            <person name="Spatafora J.W."/>
        </authorList>
    </citation>
    <scope>NUCLEOTIDE SEQUENCE [LARGE SCALE GENOMIC DNA]</scope>
    <source>
        <strain evidence="11">S191</strain>
    </source>
</reference>
<evidence type="ECO:0000256" key="8">
    <source>
        <dbReference type="PROSITE-ProRule" id="PRU00282"/>
    </source>
</evidence>
<evidence type="ECO:0000256" key="4">
    <source>
        <dbReference type="ARBA" id="ARBA00022692"/>
    </source>
</evidence>
<sequence length="270" mass="28795">MASTTLSPFGNAVAGAGGSVVALAAVYPLDVVKTRLQVQNRPAQSVKENNGKPYQSTLHELFSIIRCDGLAGLYAGLPAGLVGQASTNFAYFYFYSAIRGAYTKNRQAENVLSTAAELLIGAGAGALGTVNRTALAQIFTIPVSVVVTRQQTMPSNERFGFAETWAQIVREDGYRGLWKGLKPSMILVSNPAITYGFFEKLRSVIVARQRAVGVANPEKVSTLQLFLLGVLSKSIATIKATTSGSHLGLKFCQLPLHLREGQVTVQTAKG</sequence>
<dbReference type="GO" id="GO:0016020">
    <property type="term" value="C:membrane"/>
    <property type="evidence" value="ECO:0007669"/>
    <property type="project" value="UniProtKB-SubCell"/>
</dbReference>
<feature type="repeat" description="Solcar" evidence="8">
    <location>
        <begin position="112"/>
        <end position="204"/>
    </location>
</feature>
<dbReference type="AlphaFoldDB" id="A0A8H7ZLX3"/>